<gene>
    <name evidence="1" type="ORF">MERR_LOCUS38241</name>
    <name evidence="2" type="ORF">MERR_LOCUS46910</name>
</gene>
<reference evidence="2 3" key="1">
    <citation type="submission" date="2020-01" db="EMBL/GenBank/DDBJ databases">
        <authorList>
            <person name="Mishra B."/>
        </authorList>
    </citation>
    <scope>NUCLEOTIDE SEQUENCE [LARGE SCALE GENOMIC DNA]</scope>
</reference>
<protein>
    <submittedName>
        <fullName evidence="2">Uncharacterized protein</fullName>
    </submittedName>
</protein>
<evidence type="ECO:0000313" key="2">
    <source>
        <dbReference type="EMBL" id="CAA7059674.1"/>
    </source>
</evidence>
<dbReference type="EMBL" id="CACVBM020001791">
    <property type="protein sequence ID" value="CAA7059674.1"/>
    <property type="molecule type" value="Genomic_DNA"/>
</dbReference>
<dbReference type="OrthoDB" id="1103317at2759"/>
<dbReference type="Proteomes" id="UP000467841">
    <property type="component" value="Unassembled WGS sequence"/>
</dbReference>
<dbReference type="EMBL" id="CACVBM020001462">
    <property type="protein sequence ID" value="CAA7051006.1"/>
    <property type="molecule type" value="Genomic_DNA"/>
</dbReference>
<evidence type="ECO:0000313" key="1">
    <source>
        <dbReference type="EMBL" id="CAA7051006.1"/>
    </source>
</evidence>
<accession>A0A6D2L4H0</accession>
<sequence>MTEISLQTQNTDGDDNLISFQTGVVLSTFGNPLILEMETCSGRIIVQKISGHRRNSIANPERTREEMIMMIDIPGKQEASPVCVCDSESYCAEAVKAEEKVIAAKTAIAVY</sequence>
<evidence type="ECO:0000313" key="3">
    <source>
        <dbReference type="Proteomes" id="UP000467841"/>
    </source>
</evidence>
<name>A0A6D2L4H0_9BRAS</name>
<keyword evidence="3" id="KW-1185">Reference proteome</keyword>
<proteinExistence type="predicted"/>
<dbReference type="AlphaFoldDB" id="A0A6D2L4H0"/>
<organism evidence="2 3">
    <name type="scientific">Microthlaspi erraticum</name>
    <dbReference type="NCBI Taxonomy" id="1685480"/>
    <lineage>
        <taxon>Eukaryota</taxon>
        <taxon>Viridiplantae</taxon>
        <taxon>Streptophyta</taxon>
        <taxon>Embryophyta</taxon>
        <taxon>Tracheophyta</taxon>
        <taxon>Spermatophyta</taxon>
        <taxon>Magnoliopsida</taxon>
        <taxon>eudicotyledons</taxon>
        <taxon>Gunneridae</taxon>
        <taxon>Pentapetalae</taxon>
        <taxon>rosids</taxon>
        <taxon>malvids</taxon>
        <taxon>Brassicales</taxon>
        <taxon>Brassicaceae</taxon>
        <taxon>Coluteocarpeae</taxon>
        <taxon>Microthlaspi</taxon>
    </lineage>
</organism>